<dbReference type="Gene3D" id="4.10.240.10">
    <property type="entry name" value="Zn(2)-C6 fungal-type DNA-binding domain"/>
    <property type="match status" value="1"/>
</dbReference>
<sequence length="647" mass="69148">MDATSQTGTAPVQPGLQSGSISPRTATAKQVAFLLLIDQGIQYTARLPLRVDIYPHDTTESIVSTVRNFYGIYNSASKNRGISFEDTDGHILIAQYENFYDGMDVYVRLRDELPPLPSSLGLQSYIPAAHPPRGYYNSEGYNRQPPPPPYEHQSHVQPNSGALQIRSPSPGSNRGRRNISMGNGNAANKKGRSRSSKNRSQAAGDNVNESFNGYSSGDGAPGSQASGRSREHLGNTNISLDNIVEGGRRKRPKFESSELPLFAPPQMPAAGSNHSMSPVRRPDQPRLSQSFAHPAPNPFSNPPRPLQSPQPSGYSNGYTQPNMYPTPVSDARHRGSFGFPSTSGMSSGAHVAPTPPDCTVNSCMSEEDKDVAIQLMRLGGRASASTIDDTFSGRADAASSTGATSDAESEHEMPPARKQKLNAAGMYQKIMHTTESHFVAPRESADGSGDDGEYSDSEERSPMAAPKPKAPKLKANTLLADAKPRQQTITKPKASKVPKPKMKKAPAAPGPMSPASLPDSRKQSLAFNPALPPLPGEEEQPDLSTKPRCQRCRKSKKGCDRQRPCGRCKDAGLGADECISEDEGNGRKGRYGRHMGVPISKTEATLAMAAPLLPAMPISAAGGGSGGGPEALDFANGALDKSKKRKR</sequence>
<keyword evidence="5" id="KW-1185">Reference proteome</keyword>
<feature type="compositionally biased region" description="Polar residues" evidence="2">
    <location>
        <begin position="309"/>
        <end position="323"/>
    </location>
</feature>
<dbReference type="Pfam" id="PF00172">
    <property type="entry name" value="Zn_clus"/>
    <property type="match status" value="1"/>
</dbReference>
<dbReference type="Proteomes" id="UP001301958">
    <property type="component" value="Unassembled WGS sequence"/>
</dbReference>
<feature type="compositionally biased region" description="Low complexity" evidence="2">
    <location>
        <begin position="392"/>
        <end position="406"/>
    </location>
</feature>
<feature type="compositionally biased region" description="Polar residues" evidence="2">
    <location>
        <begin position="201"/>
        <end position="215"/>
    </location>
</feature>
<keyword evidence="1" id="KW-0539">Nucleus</keyword>
<reference evidence="4" key="2">
    <citation type="submission" date="2023-05" db="EMBL/GenBank/DDBJ databases">
        <authorList>
            <consortium name="Lawrence Berkeley National Laboratory"/>
            <person name="Steindorff A."/>
            <person name="Hensen N."/>
            <person name="Bonometti L."/>
            <person name="Westerberg I."/>
            <person name="Brannstrom I.O."/>
            <person name="Guillou S."/>
            <person name="Cros-Aarteil S."/>
            <person name="Calhoun S."/>
            <person name="Haridas S."/>
            <person name="Kuo A."/>
            <person name="Mondo S."/>
            <person name="Pangilinan J."/>
            <person name="Riley R."/>
            <person name="Labutti K."/>
            <person name="Andreopoulos B."/>
            <person name="Lipzen A."/>
            <person name="Chen C."/>
            <person name="Yanf M."/>
            <person name="Daum C."/>
            <person name="Ng V."/>
            <person name="Clum A."/>
            <person name="Ohm R."/>
            <person name="Martin F."/>
            <person name="Silar P."/>
            <person name="Natvig D."/>
            <person name="Lalanne C."/>
            <person name="Gautier V."/>
            <person name="Ament-Velasquez S.L."/>
            <person name="Kruys A."/>
            <person name="Hutchinson M.I."/>
            <person name="Powell A.J."/>
            <person name="Barry K."/>
            <person name="Miller A.N."/>
            <person name="Grigoriev I.V."/>
            <person name="Debuchy R."/>
            <person name="Gladieux P."/>
            <person name="Thoren M.H."/>
            <person name="Johannesson H."/>
        </authorList>
    </citation>
    <scope>NUCLEOTIDE SEQUENCE</scope>
    <source>
        <strain evidence="4">CBS 990.96</strain>
    </source>
</reference>
<dbReference type="GO" id="GO:0008270">
    <property type="term" value="F:zinc ion binding"/>
    <property type="evidence" value="ECO:0007669"/>
    <property type="project" value="InterPro"/>
</dbReference>
<dbReference type="SMART" id="SM00066">
    <property type="entry name" value="GAL4"/>
    <property type="match status" value="1"/>
</dbReference>
<accession>A0AAN7BII2</accession>
<feature type="region of interest" description="Disordered" evidence="2">
    <location>
        <begin position="434"/>
        <end position="594"/>
    </location>
</feature>
<evidence type="ECO:0000313" key="5">
    <source>
        <dbReference type="Proteomes" id="UP001301958"/>
    </source>
</evidence>
<feature type="compositionally biased region" description="Pro residues" evidence="2">
    <location>
        <begin position="295"/>
        <end position="308"/>
    </location>
</feature>
<reference evidence="4" key="1">
    <citation type="journal article" date="2023" name="Mol. Phylogenet. Evol.">
        <title>Genome-scale phylogeny and comparative genomics of the fungal order Sordariales.</title>
        <authorList>
            <person name="Hensen N."/>
            <person name="Bonometti L."/>
            <person name="Westerberg I."/>
            <person name="Brannstrom I.O."/>
            <person name="Guillou S."/>
            <person name="Cros-Aarteil S."/>
            <person name="Calhoun S."/>
            <person name="Haridas S."/>
            <person name="Kuo A."/>
            <person name="Mondo S."/>
            <person name="Pangilinan J."/>
            <person name="Riley R."/>
            <person name="LaButti K."/>
            <person name="Andreopoulos B."/>
            <person name="Lipzen A."/>
            <person name="Chen C."/>
            <person name="Yan M."/>
            <person name="Daum C."/>
            <person name="Ng V."/>
            <person name="Clum A."/>
            <person name="Steindorff A."/>
            <person name="Ohm R.A."/>
            <person name="Martin F."/>
            <person name="Silar P."/>
            <person name="Natvig D.O."/>
            <person name="Lalanne C."/>
            <person name="Gautier V."/>
            <person name="Ament-Velasquez S.L."/>
            <person name="Kruys A."/>
            <person name="Hutchinson M.I."/>
            <person name="Powell A.J."/>
            <person name="Barry K."/>
            <person name="Miller A.N."/>
            <person name="Grigoriev I.V."/>
            <person name="Debuchy R."/>
            <person name="Gladieux P."/>
            <person name="Hiltunen Thoren M."/>
            <person name="Johannesson H."/>
        </authorList>
    </citation>
    <scope>NUCLEOTIDE SEQUENCE</scope>
    <source>
        <strain evidence="4">CBS 990.96</strain>
    </source>
</reference>
<dbReference type="CDD" id="cd00067">
    <property type="entry name" value="GAL4"/>
    <property type="match status" value="1"/>
</dbReference>
<evidence type="ECO:0000313" key="4">
    <source>
        <dbReference type="EMBL" id="KAK4223867.1"/>
    </source>
</evidence>
<feature type="region of interest" description="Disordered" evidence="2">
    <location>
        <begin position="385"/>
        <end position="416"/>
    </location>
</feature>
<comment type="caution">
    <text evidence="4">The sequence shown here is derived from an EMBL/GenBank/DDBJ whole genome shotgun (WGS) entry which is preliminary data.</text>
</comment>
<feature type="domain" description="Zn(2)-C6 fungal-type" evidence="3">
    <location>
        <begin position="548"/>
        <end position="580"/>
    </location>
</feature>
<organism evidence="4 5">
    <name type="scientific">Podospora fimiseda</name>
    <dbReference type="NCBI Taxonomy" id="252190"/>
    <lineage>
        <taxon>Eukaryota</taxon>
        <taxon>Fungi</taxon>
        <taxon>Dikarya</taxon>
        <taxon>Ascomycota</taxon>
        <taxon>Pezizomycotina</taxon>
        <taxon>Sordariomycetes</taxon>
        <taxon>Sordariomycetidae</taxon>
        <taxon>Sordariales</taxon>
        <taxon>Podosporaceae</taxon>
        <taxon>Podospora</taxon>
    </lineage>
</organism>
<dbReference type="InterPro" id="IPR036864">
    <property type="entry name" value="Zn2-C6_fun-type_DNA-bd_sf"/>
</dbReference>
<dbReference type="GO" id="GO:0000981">
    <property type="term" value="F:DNA-binding transcription factor activity, RNA polymerase II-specific"/>
    <property type="evidence" value="ECO:0007669"/>
    <property type="project" value="InterPro"/>
</dbReference>
<dbReference type="PROSITE" id="PS50048">
    <property type="entry name" value="ZN2_CY6_FUNGAL_2"/>
    <property type="match status" value="1"/>
</dbReference>
<dbReference type="EMBL" id="MU865411">
    <property type="protein sequence ID" value="KAK4223867.1"/>
    <property type="molecule type" value="Genomic_DNA"/>
</dbReference>
<proteinExistence type="predicted"/>
<feature type="region of interest" description="Disordered" evidence="2">
    <location>
        <begin position="621"/>
        <end position="647"/>
    </location>
</feature>
<feature type="region of interest" description="Disordered" evidence="2">
    <location>
        <begin position="1"/>
        <end position="21"/>
    </location>
</feature>
<evidence type="ECO:0000256" key="1">
    <source>
        <dbReference type="ARBA" id="ARBA00023242"/>
    </source>
</evidence>
<gene>
    <name evidence="4" type="ORF">QBC38DRAFT_36920</name>
</gene>
<protein>
    <submittedName>
        <fullName evidence="4">Transcriptional regulatory protein C56F2.05c</fullName>
    </submittedName>
</protein>
<feature type="region of interest" description="Disordered" evidence="2">
    <location>
        <begin position="131"/>
        <end position="353"/>
    </location>
</feature>
<name>A0AAN7BII2_9PEZI</name>
<feature type="compositionally biased region" description="Basic and acidic residues" evidence="2">
    <location>
        <begin position="557"/>
        <end position="570"/>
    </location>
</feature>
<evidence type="ECO:0000256" key="2">
    <source>
        <dbReference type="SAM" id="MobiDB-lite"/>
    </source>
</evidence>
<dbReference type="InterPro" id="IPR001138">
    <property type="entry name" value="Zn2Cys6_DnaBD"/>
</dbReference>
<feature type="compositionally biased region" description="Basic residues" evidence="2">
    <location>
        <begin position="493"/>
        <end position="504"/>
    </location>
</feature>
<evidence type="ECO:0000259" key="3">
    <source>
        <dbReference type="PROSITE" id="PS50048"/>
    </source>
</evidence>
<dbReference type="AlphaFoldDB" id="A0AAN7BII2"/>